<gene>
    <name evidence="2" type="ORF">V1477_010827</name>
</gene>
<reference evidence="2 3" key="1">
    <citation type="journal article" date="2024" name="Ann. Entomol. Soc. Am.">
        <title>Genomic analyses of the southern and eastern yellowjacket wasps (Hymenoptera: Vespidae) reveal evolutionary signatures of social life.</title>
        <authorList>
            <person name="Catto M.A."/>
            <person name="Caine P.B."/>
            <person name="Orr S.E."/>
            <person name="Hunt B.G."/>
            <person name="Goodisman M.A.D."/>
        </authorList>
    </citation>
    <scope>NUCLEOTIDE SEQUENCE [LARGE SCALE GENOMIC DNA]</scope>
    <source>
        <strain evidence="2">232</strain>
        <tissue evidence="2">Head and thorax</tissue>
    </source>
</reference>
<proteinExistence type="predicted"/>
<evidence type="ECO:0000313" key="3">
    <source>
        <dbReference type="Proteomes" id="UP001607303"/>
    </source>
</evidence>
<name>A0ABD2C334_VESMC</name>
<evidence type="ECO:0000313" key="2">
    <source>
        <dbReference type="EMBL" id="KAL2739438.1"/>
    </source>
</evidence>
<feature type="non-terminal residue" evidence="2">
    <location>
        <position position="1"/>
    </location>
</feature>
<comment type="caution">
    <text evidence="2">The sequence shown here is derived from an EMBL/GenBank/DDBJ whole genome shotgun (WGS) entry which is preliminary data.</text>
</comment>
<sequence>ETSFNNNNNKTTRKKMFKTNKMFSINLHFRKRRTGNEHESYKPPSEPCTGGTRIREQMFVIALPRLTTGDDADATSAAVISGMQRGYAFTCILACPEDLLAFSEKVEDTRLKKLCMHDIYELDIRVQIYIARRKVDSWYKNNFRRMLRSVMNRAKKKKKEENEEEEEEEEEEKEKKKKKKKMKKKELRRLDRTSYYCENRKSISSVTNEKEGSEKRDIK</sequence>
<feature type="region of interest" description="Disordered" evidence="1">
    <location>
        <begin position="153"/>
        <end position="187"/>
    </location>
</feature>
<dbReference type="AlphaFoldDB" id="A0ABD2C334"/>
<protein>
    <submittedName>
        <fullName evidence="2">Uncharacterized protein</fullName>
    </submittedName>
</protein>
<organism evidence="2 3">
    <name type="scientific">Vespula maculifrons</name>
    <name type="common">Eastern yellow jacket</name>
    <name type="synonym">Wasp</name>
    <dbReference type="NCBI Taxonomy" id="7453"/>
    <lineage>
        <taxon>Eukaryota</taxon>
        <taxon>Metazoa</taxon>
        <taxon>Ecdysozoa</taxon>
        <taxon>Arthropoda</taxon>
        <taxon>Hexapoda</taxon>
        <taxon>Insecta</taxon>
        <taxon>Pterygota</taxon>
        <taxon>Neoptera</taxon>
        <taxon>Endopterygota</taxon>
        <taxon>Hymenoptera</taxon>
        <taxon>Apocrita</taxon>
        <taxon>Aculeata</taxon>
        <taxon>Vespoidea</taxon>
        <taxon>Vespidae</taxon>
        <taxon>Vespinae</taxon>
        <taxon>Vespula</taxon>
    </lineage>
</organism>
<dbReference type="Proteomes" id="UP001607303">
    <property type="component" value="Unassembled WGS sequence"/>
</dbReference>
<accession>A0ABD2C334</accession>
<feature type="compositionally biased region" description="Basic residues" evidence="1">
    <location>
        <begin position="175"/>
        <end position="187"/>
    </location>
</feature>
<feature type="compositionally biased region" description="Acidic residues" evidence="1">
    <location>
        <begin position="162"/>
        <end position="172"/>
    </location>
</feature>
<evidence type="ECO:0000256" key="1">
    <source>
        <dbReference type="SAM" id="MobiDB-lite"/>
    </source>
</evidence>
<dbReference type="EMBL" id="JAYRBN010000061">
    <property type="protein sequence ID" value="KAL2739438.1"/>
    <property type="molecule type" value="Genomic_DNA"/>
</dbReference>
<keyword evidence="3" id="KW-1185">Reference proteome</keyword>